<reference evidence="2" key="2">
    <citation type="submission" date="2018-05" db="EMBL/GenBank/DDBJ databases">
        <title>OpunRS2 (Oryza punctata Reference Sequence Version 2).</title>
        <authorList>
            <person name="Zhang J."/>
            <person name="Kudrna D."/>
            <person name="Lee S."/>
            <person name="Talag J."/>
            <person name="Welchert J."/>
            <person name="Wing R.A."/>
        </authorList>
    </citation>
    <scope>NUCLEOTIDE SEQUENCE [LARGE SCALE GENOMIC DNA]</scope>
</reference>
<protein>
    <submittedName>
        <fullName evidence="2">Uncharacterized protein</fullName>
    </submittedName>
</protein>
<feature type="compositionally biased region" description="Polar residues" evidence="1">
    <location>
        <begin position="35"/>
        <end position="46"/>
    </location>
</feature>
<dbReference type="Proteomes" id="UP000026962">
    <property type="component" value="Chromosome 2"/>
</dbReference>
<evidence type="ECO:0000313" key="3">
    <source>
        <dbReference type="Proteomes" id="UP000026962"/>
    </source>
</evidence>
<sequence>MSVEVRWQTGRCGDNLNDGGTHRRRSGSGVVKPLNRQTPLPSSSFLDTHCPHTIALFSPIVQTNMEANGES</sequence>
<organism evidence="2">
    <name type="scientific">Oryza punctata</name>
    <name type="common">Red rice</name>
    <dbReference type="NCBI Taxonomy" id="4537"/>
    <lineage>
        <taxon>Eukaryota</taxon>
        <taxon>Viridiplantae</taxon>
        <taxon>Streptophyta</taxon>
        <taxon>Embryophyta</taxon>
        <taxon>Tracheophyta</taxon>
        <taxon>Spermatophyta</taxon>
        <taxon>Magnoliopsida</taxon>
        <taxon>Liliopsida</taxon>
        <taxon>Poales</taxon>
        <taxon>Poaceae</taxon>
        <taxon>BOP clade</taxon>
        <taxon>Oryzoideae</taxon>
        <taxon>Oryzeae</taxon>
        <taxon>Oryzinae</taxon>
        <taxon>Oryza</taxon>
    </lineage>
</organism>
<keyword evidence="3" id="KW-1185">Reference proteome</keyword>
<dbReference type="Gramene" id="OPUNC02G28210.1">
    <property type="protein sequence ID" value="OPUNC02G28210.1"/>
    <property type="gene ID" value="OPUNC02G28210"/>
</dbReference>
<evidence type="ECO:0000313" key="2">
    <source>
        <dbReference type="EnsemblPlants" id="OPUNC02G28210.1"/>
    </source>
</evidence>
<dbReference type="HOGENOM" id="CLU_2744374_0_0_1"/>
<proteinExistence type="predicted"/>
<reference evidence="2" key="1">
    <citation type="submission" date="2015-04" db="UniProtKB">
        <authorList>
            <consortium name="EnsemblPlants"/>
        </authorList>
    </citation>
    <scope>IDENTIFICATION</scope>
</reference>
<dbReference type="AlphaFoldDB" id="A0A0E0K4K8"/>
<dbReference type="EnsemblPlants" id="OPUNC02G28210.1">
    <property type="protein sequence ID" value="OPUNC02G28210.1"/>
    <property type="gene ID" value="OPUNC02G28210"/>
</dbReference>
<evidence type="ECO:0000256" key="1">
    <source>
        <dbReference type="SAM" id="MobiDB-lite"/>
    </source>
</evidence>
<feature type="region of interest" description="Disordered" evidence="1">
    <location>
        <begin position="1"/>
        <end position="46"/>
    </location>
</feature>
<name>A0A0E0K4K8_ORYPU</name>
<accession>A0A0E0K4K8</accession>